<dbReference type="OrthoDB" id="179400at2"/>
<dbReference type="AlphaFoldDB" id="A0A1S2M2T9"/>
<keyword evidence="1" id="KW-0732">Signal</keyword>
<evidence type="ECO:0000313" key="3">
    <source>
        <dbReference type="Proteomes" id="UP000180057"/>
    </source>
</evidence>
<name>A0A1S2M2T9_9BACI</name>
<dbReference type="RefSeq" id="WP_071390658.1">
    <property type="nucleotide sequence ID" value="NZ_MLQS01000027.1"/>
</dbReference>
<evidence type="ECO:0000256" key="1">
    <source>
        <dbReference type="ARBA" id="ARBA00022729"/>
    </source>
</evidence>
<organism evidence="2 3">
    <name type="scientific">Anaerobacillus alkalidiazotrophicus</name>
    <dbReference type="NCBI Taxonomy" id="472963"/>
    <lineage>
        <taxon>Bacteria</taxon>
        <taxon>Bacillati</taxon>
        <taxon>Bacillota</taxon>
        <taxon>Bacilli</taxon>
        <taxon>Bacillales</taxon>
        <taxon>Bacillaceae</taxon>
        <taxon>Anaerobacillus</taxon>
    </lineage>
</organism>
<dbReference type="Gene3D" id="3.40.190.10">
    <property type="entry name" value="Periplasmic binding protein-like II"/>
    <property type="match status" value="2"/>
</dbReference>
<protein>
    <recommendedName>
        <fullName evidence="4">ABC transporter substrate-binding protein</fullName>
    </recommendedName>
</protein>
<sequence>MENIDFLGLLPCALKVPFQEALGAYVKELEKCEDVSTLHYSLVGNANNGLSFFTELKEKNDLNVLPDMIMAPGFNSFYYQNIINKCKESKSIQASVPESMNPLWLDLDLIDPFNLYSVIGFNPTVLLVDRTNDKSLPLPEKWSDLLEPEFEKKLAIRGSNPTKEEKKIEFCEGILLNTYKDHGEEGINKLGKSVNWSLHPSQMVKMAGKRGEGPSISAIPYSFAKLVKCNENISIVWPKDGAIVNPITLLVKDIRNKQSKIMNDFLFSDEVGELFVKIGFPSIHSNKNHKLNDDTSFKWLGWDFIHENDLAKLKPKLNDIFLQSYMSK</sequence>
<dbReference type="PANTHER" id="PTHR30006:SF2">
    <property type="entry name" value="ABC TRANSPORTER SUBSTRATE-BINDING PROTEIN"/>
    <property type="match status" value="1"/>
</dbReference>
<dbReference type="EMBL" id="MLQS01000027">
    <property type="protein sequence ID" value="OIJ18743.1"/>
    <property type="molecule type" value="Genomic_DNA"/>
</dbReference>
<accession>A0A1S2M2T9</accession>
<evidence type="ECO:0008006" key="4">
    <source>
        <dbReference type="Google" id="ProtNLM"/>
    </source>
</evidence>
<dbReference type="STRING" id="472963.BKP45_15780"/>
<dbReference type="PANTHER" id="PTHR30006">
    <property type="entry name" value="THIAMINE-BINDING PERIPLASMIC PROTEIN-RELATED"/>
    <property type="match status" value="1"/>
</dbReference>
<dbReference type="Pfam" id="PF13343">
    <property type="entry name" value="SBP_bac_6"/>
    <property type="match status" value="1"/>
</dbReference>
<comment type="caution">
    <text evidence="2">The sequence shown here is derived from an EMBL/GenBank/DDBJ whole genome shotgun (WGS) entry which is preliminary data.</text>
</comment>
<keyword evidence="3" id="KW-1185">Reference proteome</keyword>
<reference evidence="2 3" key="1">
    <citation type="submission" date="2016-10" db="EMBL/GenBank/DDBJ databases">
        <title>Draft genome sequences of four alkaliphilic bacteria belonging to the Anaerobacillus genus.</title>
        <authorList>
            <person name="Bassil N.M."/>
            <person name="Lloyd J.R."/>
        </authorList>
    </citation>
    <scope>NUCLEOTIDE SEQUENCE [LARGE SCALE GENOMIC DNA]</scope>
    <source>
        <strain evidence="2 3">DSM 22531</strain>
    </source>
</reference>
<gene>
    <name evidence="2" type="ORF">BKP45_15780</name>
</gene>
<proteinExistence type="predicted"/>
<dbReference type="SUPFAM" id="SSF53850">
    <property type="entry name" value="Periplasmic binding protein-like II"/>
    <property type="match status" value="1"/>
</dbReference>
<evidence type="ECO:0000313" key="2">
    <source>
        <dbReference type="EMBL" id="OIJ18743.1"/>
    </source>
</evidence>
<dbReference type="Proteomes" id="UP000180057">
    <property type="component" value="Unassembled WGS sequence"/>
</dbReference>